<keyword evidence="1" id="KW-0808">Transferase</keyword>
<dbReference type="SUPFAM" id="SSF55874">
    <property type="entry name" value="ATPase domain of HSP90 chaperone/DNA topoisomerase II/histidine kinase"/>
    <property type="match status" value="1"/>
</dbReference>
<dbReference type="NCBIfam" id="NF047322">
    <property type="entry name" value="HK_morpho_MacS"/>
    <property type="match status" value="1"/>
</dbReference>
<feature type="transmembrane region" description="Helical" evidence="4">
    <location>
        <begin position="54"/>
        <end position="74"/>
    </location>
</feature>
<accession>A0ABS8ZCF9</accession>
<keyword evidence="3" id="KW-0902">Two-component regulatory system</keyword>
<evidence type="ECO:0000313" key="8">
    <source>
        <dbReference type="Proteomes" id="UP001521150"/>
    </source>
</evidence>
<feature type="domain" description="DUF5931" evidence="6">
    <location>
        <begin position="15"/>
        <end position="182"/>
    </location>
</feature>
<dbReference type="CDD" id="cd16917">
    <property type="entry name" value="HATPase_UhpB-NarQ-NarX-like"/>
    <property type="match status" value="1"/>
</dbReference>
<dbReference type="InterPro" id="IPR045975">
    <property type="entry name" value="DUF5931"/>
</dbReference>
<sequence>MFLTTPDQGQVLVQKSDVATPMWSSVAILRLVTFGFAVAAVFVHHNNYAEPELAWAVLGLIAVWTAFTVTAYLMKFGRRVAVVWTDVAVTCALMYTSVWILSPEQNEAIVPLITTVWASEPPIAAAVLNGRTAGVLAGIVVAIATGFSRGALTTDVTRDAVLLMGSGFVVGLASVMARRAQERMAQAARAEAATAERERLARSIHDSVLQVLARVRKRGNELGGEAAELGVLAGEQEVALRSLVAAAPPESSADGTADLGPRLQVLATGSVQVSVPGTPVQLPSSIVTELTSLVSEALLNVVKHAGDGANAWVLLEDLGDEVVISVRDDGAGIPAGRLDQAASDGRMGVARSIRGRVADLGGTITLETAPGEGTEWEIRIPREPVGKGRHRVGGVR</sequence>
<evidence type="ECO:0000256" key="4">
    <source>
        <dbReference type="SAM" id="Phobius"/>
    </source>
</evidence>
<evidence type="ECO:0000259" key="6">
    <source>
        <dbReference type="Pfam" id="PF19354"/>
    </source>
</evidence>
<evidence type="ECO:0000313" key="7">
    <source>
        <dbReference type="EMBL" id="MCE7005122.1"/>
    </source>
</evidence>
<evidence type="ECO:0000256" key="1">
    <source>
        <dbReference type="ARBA" id="ARBA00022679"/>
    </source>
</evidence>
<keyword evidence="4" id="KW-1133">Transmembrane helix</keyword>
<evidence type="ECO:0000256" key="2">
    <source>
        <dbReference type="ARBA" id="ARBA00022777"/>
    </source>
</evidence>
<comment type="caution">
    <text evidence="7">The sequence shown here is derived from an EMBL/GenBank/DDBJ whole genome shotgun (WGS) entry which is preliminary data.</text>
</comment>
<evidence type="ECO:0000256" key="3">
    <source>
        <dbReference type="ARBA" id="ARBA00023012"/>
    </source>
</evidence>
<name>A0ABS8ZCF9_9PSEU</name>
<feature type="transmembrane region" description="Helical" evidence="4">
    <location>
        <begin position="81"/>
        <end position="102"/>
    </location>
</feature>
<keyword evidence="4" id="KW-0472">Membrane</keyword>
<reference evidence="7 8" key="1">
    <citation type="submission" date="2021-12" db="EMBL/GenBank/DDBJ databases">
        <title>Genome sequence of Kibdelosporangium philippinense ATCC 49844.</title>
        <authorList>
            <person name="Fedorov E.A."/>
            <person name="Omeragic M."/>
            <person name="Shalygina K.F."/>
            <person name="Maclea K.S."/>
        </authorList>
    </citation>
    <scope>NUCLEOTIDE SEQUENCE [LARGE SCALE GENOMIC DNA]</scope>
    <source>
        <strain evidence="7 8">ATCC 49844</strain>
    </source>
</reference>
<dbReference type="Gene3D" id="3.30.565.10">
    <property type="entry name" value="Histidine kinase-like ATPase, C-terminal domain"/>
    <property type="match status" value="1"/>
</dbReference>
<dbReference type="PANTHER" id="PTHR24421">
    <property type="entry name" value="NITRATE/NITRITE SENSOR PROTEIN NARX-RELATED"/>
    <property type="match status" value="1"/>
</dbReference>
<dbReference type="InterPro" id="IPR050482">
    <property type="entry name" value="Sensor_HK_TwoCompSys"/>
</dbReference>
<dbReference type="EMBL" id="JAJVCN010000002">
    <property type="protein sequence ID" value="MCE7005122.1"/>
    <property type="molecule type" value="Genomic_DNA"/>
</dbReference>
<dbReference type="PANTHER" id="PTHR24421:SF61">
    <property type="entry name" value="OXYGEN SENSOR HISTIDINE KINASE NREB"/>
    <property type="match status" value="1"/>
</dbReference>
<feature type="transmembrane region" description="Helical" evidence="4">
    <location>
        <begin position="160"/>
        <end position="177"/>
    </location>
</feature>
<dbReference type="Pfam" id="PF02518">
    <property type="entry name" value="HATPase_c"/>
    <property type="match status" value="1"/>
</dbReference>
<keyword evidence="4" id="KW-0812">Transmembrane</keyword>
<keyword evidence="2" id="KW-0418">Kinase</keyword>
<keyword evidence="8" id="KW-1185">Reference proteome</keyword>
<feature type="domain" description="Histidine kinase/HSP90-like ATPase" evidence="5">
    <location>
        <begin position="289"/>
        <end position="383"/>
    </location>
</feature>
<dbReference type="InterPro" id="IPR003594">
    <property type="entry name" value="HATPase_dom"/>
</dbReference>
<dbReference type="Proteomes" id="UP001521150">
    <property type="component" value="Unassembled WGS sequence"/>
</dbReference>
<evidence type="ECO:0000259" key="5">
    <source>
        <dbReference type="Pfam" id="PF02518"/>
    </source>
</evidence>
<feature type="transmembrane region" description="Helical" evidence="4">
    <location>
        <begin position="135"/>
        <end position="154"/>
    </location>
</feature>
<dbReference type="Pfam" id="PF19354">
    <property type="entry name" value="DUF5931"/>
    <property type="match status" value="1"/>
</dbReference>
<gene>
    <name evidence="7" type="ORF">LWC34_20155</name>
</gene>
<feature type="transmembrane region" description="Helical" evidence="4">
    <location>
        <begin position="21"/>
        <end position="42"/>
    </location>
</feature>
<protein>
    <submittedName>
        <fullName evidence="7">DUF5931 domain-containing protein</fullName>
    </submittedName>
</protein>
<proteinExistence type="predicted"/>
<dbReference type="InterPro" id="IPR036890">
    <property type="entry name" value="HATPase_C_sf"/>
</dbReference>
<organism evidence="7 8">
    <name type="scientific">Kibdelosporangium philippinense</name>
    <dbReference type="NCBI Taxonomy" id="211113"/>
    <lineage>
        <taxon>Bacteria</taxon>
        <taxon>Bacillati</taxon>
        <taxon>Actinomycetota</taxon>
        <taxon>Actinomycetes</taxon>
        <taxon>Pseudonocardiales</taxon>
        <taxon>Pseudonocardiaceae</taxon>
        <taxon>Kibdelosporangium</taxon>
    </lineage>
</organism>